<dbReference type="AlphaFoldDB" id="K8EPE1"/>
<feature type="compositionally biased region" description="Acidic residues" evidence="2">
    <location>
        <begin position="506"/>
        <end position="518"/>
    </location>
</feature>
<name>K8EPE1_9CHLO</name>
<accession>K8EPE1</accession>
<gene>
    <name evidence="4" type="ordered locus">Bathy16g01950</name>
</gene>
<evidence type="ECO:0000256" key="3">
    <source>
        <dbReference type="SAM" id="Phobius"/>
    </source>
</evidence>
<feature type="compositionally biased region" description="Low complexity" evidence="2">
    <location>
        <begin position="58"/>
        <end position="70"/>
    </location>
</feature>
<dbReference type="GeneID" id="19011148"/>
<evidence type="ECO:0000256" key="1">
    <source>
        <dbReference type="SAM" id="Coils"/>
    </source>
</evidence>
<feature type="transmembrane region" description="Helical" evidence="3">
    <location>
        <begin position="149"/>
        <end position="165"/>
    </location>
</feature>
<feature type="region of interest" description="Disordered" evidence="2">
    <location>
        <begin position="183"/>
        <end position="215"/>
    </location>
</feature>
<dbReference type="EMBL" id="FO082263">
    <property type="protein sequence ID" value="CCO20127.1"/>
    <property type="molecule type" value="Genomic_DNA"/>
</dbReference>
<dbReference type="RefSeq" id="XP_007508510.1">
    <property type="nucleotide sequence ID" value="XM_007508448.1"/>
</dbReference>
<evidence type="ECO:0000313" key="4">
    <source>
        <dbReference type="EMBL" id="CCO20127.1"/>
    </source>
</evidence>
<organism evidence="4 5">
    <name type="scientific">Bathycoccus prasinos</name>
    <dbReference type="NCBI Taxonomy" id="41875"/>
    <lineage>
        <taxon>Eukaryota</taxon>
        <taxon>Viridiplantae</taxon>
        <taxon>Chlorophyta</taxon>
        <taxon>Mamiellophyceae</taxon>
        <taxon>Mamiellales</taxon>
        <taxon>Bathycoccaceae</taxon>
        <taxon>Bathycoccus</taxon>
    </lineage>
</organism>
<dbReference type="KEGG" id="bpg:Bathy16g01950"/>
<keyword evidence="3" id="KW-1133">Transmembrane helix</keyword>
<dbReference type="Proteomes" id="UP000198341">
    <property type="component" value="Chromosome 16"/>
</dbReference>
<reference evidence="4 5" key="1">
    <citation type="submission" date="2011-10" db="EMBL/GenBank/DDBJ databases">
        <authorList>
            <person name="Genoscope - CEA"/>
        </authorList>
    </citation>
    <scope>NUCLEOTIDE SEQUENCE [LARGE SCALE GENOMIC DNA]</scope>
    <source>
        <strain evidence="4 5">RCC 1105</strain>
    </source>
</reference>
<keyword evidence="3" id="KW-0472">Membrane</keyword>
<feature type="transmembrane region" description="Helical" evidence="3">
    <location>
        <begin position="360"/>
        <end position="385"/>
    </location>
</feature>
<keyword evidence="5" id="KW-1185">Reference proteome</keyword>
<feature type="transmembrane region" description="Helical" evidence="3">
    <location>
        <begin position="330"/>
        <end position="348"/>
    </location>
</feature>
<feature type="region of interest" description="Disordered" evidence="2">
    <location>
        <begin position="26"/>
        <end position="103"/>
    </location>
</feature>
<keyword evidence="3" id="KW-0812">Transmembrane</keyword>
<protein>
    <submittedName>
        <fullName evidence="4">Uncharacterized protein</fullName>
    </submittedName>
</protein>
<keyword evidence="1" id="KW-0175">Coiled coil</keyword>
<evidence type="ECO:0000313" key="5">
    <source>
        <dbReference type="Proteomes" id="UP000198341"/>
    </source>
</evidence>
<sequence>MTSSFPIACSALVVANRNKNKAFFASFSSSSSRERRKTSSSKVFPIGASKSSGNSNATTTTRLKTPSKTTIQTKRKGTTRRRASSENDVFQEEELEEEKEEEEESTLFYPARLDVVPAFVGGLNPVNSFLSYFSGAVLTQGTVKTTTQWTLFVVLPILFVMYLVRKWRYEGDVERRILLSASSGDDGRNSGSSGSGSSNDDKTSSGGGANNARTTPTMKMMSYSRSMRGRWLDVHVCYAFLLPAGISAGEHSSYWLVLAPAFMLYRFLCREERVTKSSGEDFNATTTTTKRPLLFSSSSSSPFFAFLSPVGRGWSALALILRRAHKYAKIVLASLALALLVASGSATLHQSLTALSGGGMALRVLLSPFAIGVAFLGYFAPAALLPRYISRVFSRKVISADEEEATRKARLTKEERVELETKRETEKKNRKWWLLIGFIAMGISAFTGSDLPIVLAFAAQLLKANPDALLTAMAEKGGMVEFETKIADAFDRVVLSKKERERERDENENESENETGAK</sequence>
<dbReference type="OrthoDB" id="497760at2759"/>
<feature type="transmembrane region" description="Helical" evidence="3">
    <location>
        <begin position="432"/>
        <end position="459"/>
    </location>
</feature>
<evidence type="ECO:0000256" key="2">
    <source>
        <dbReference type="SAM" id="MobiDB-lite"/>
    </source>
</evidence>
<feature type="compositionally biased region" description="Basic residues" evidence="2">
    <location>
        <begin position="73"/>
        <end position="82"/>
    </location>
</feature>
<feature type="coiled-coil region" evidence="1">
    <location>
        <begin position="402"/>
        <end position="429"/>
    </location>
</feature>
<feature type="region of interest" description="Disordered" evidence="2">
    <location>
        <begin position="497"/>
        <end position="518"/>
    </location>
</feature>
<feature type="compositionally biased region" description="Low complexity" evidence="2">
    <location>
        <begin position="183"/>
        <end position="198"/>
    </location>
</feature>
<proteinExistence type="predicted"/>
<feature type="compositionally biased region" description="Acidic residues" evidence="2">
    <location>
        <begin position="89"/>
        <end position="103"/>
    </location>
</feature>